<sequence>MKFFKRLPDVFLIIAGLISCFVLYGCGATSLGPQEPLLPTVEGQANFSDRFQLEEEPQFFYDLFGRELLEGNEVYNYREEKQFDQNGELVVGWTGQLDSERFSAQLDRQILTEDNFRGRFTQFVIGDNMRIKPQTLFPNRYIIYKTEFDGFRWDLSFSQERHLFTLLNSRISNPVQLSDAAANLAPTLGRRNGLSDDVGLRHIENARLIGFRAQGLLGDVFRIGLTYVNLHKEHPERVENPLFGGTVANTPPERIVVVFRDDSPEDNNYGGLSHDLERDHQASQIQGGVGAAVRGMKVHVITQALSGSPEDGPDRPLGPERSQTITVFIDDIVAVEGSAGPVESTDGQWKIVEGFDKMQYILDLTSEELPMVPSIRAQ</sequence>
<keyword evidence="2" id="KW-1185">Reference proteome</keyword>
<dbReference type="Proteomes" id="UP001174909">
    <property type="component" value="Unassembled WGS sequence"/>
</dbReference>
<evidence type="ECO:0000313" key="2">
    <source>
        <dbReference type="Proteomes" id="UP001174909"/>
    </source>
</evidence>
<organism evidence="1 2">
    <name type="scientific">Geodia barretti</name>
    <name type="common">Barrett's horny sponge</name>
    <dbReference type="NCBI Taxonomy" id="519541"/>
    <lineage>
        <taxon>Eukaryota</taxon>
        <taxon>Metazoa</taxon>
        <taxon>Porifera</taxon>
        <taxon>Demospongiae</taxon>
        <taxon>Heteroscleromorpha</taxon>
        <taxon>Tetractinellida</taxon>
        <taxon>Astrophorina</taxon>
        <taxon>Geodiidae</taxon>
        <taxon>Geodia</taxon>
    </lineage>
</organism>
<evidence type="ECO:0000313" key="1">
    <source>
        <dbReference type="EMBL" id="CAI8001348.1"/>
    </source>
</evidence>
<dbReference type="PROSITE" id="PS51257">
    <property type="entry name" value="PROKAR_LIPOPROTEIN"/>
    <property type="match status" value="1"/>
</dbReference>
<dbReference type="AlphaFoldDB" id="A0AA35R2H6"/>
<gene>
    <name evidence="1" type="ORF">GBAR_LOCUS3168</name>
</gene>
<protein>
    <submittedName>
        <fullName evidence="1">Uncharacterized protein</fullName>
    </submittedName>
</protein>
<comment type="caution">
    <text evidence="1">The sequence shown here is derived from an EMBL/GenBank/DDBJ whole genome shotgun (WGS) entry which is preliminary data.</text>
</comment>
<accession>A0AA35R2H6</accession>
<reference evidence="1" key="1">
    <citation type="submission" date="2023-03" db="EMBL/GenBank/DDBJ databases">
        <authorList>
            <person name="Steffen K."/>
            <person name="Cardenas P."/>
        </authorList>
    </citation>
    <scope>NUCLEOTIDE SEQUENCE</scope>
</reference>
<dbReference type="EMBL" id="CASHTH010000433">
    <property type="protein sequence ID" value="CAI8001348.1"/>
    <property type="molecule type" value="Genomic_DNA"/>
</dbReference>
<proteinExistence type="predicted"/>
<name>A0AA35R2H6_GEOBA</name>